<feature type="transmembrane region" description="Helical" evidence="6">
    <location>
        <begin position="217"/>
        <end position="235"/>
    </location>
</feature>
<dbReference type="PANTHER" id="PTHR30474">
    <property type="entry name" value="CELL CYCLE PROTEIN"/>
    <property type="match status" value="1"/>
</dbReference>
<keyword evidence="3" id="KW-0133">Cell shape</keyword>
<feature type="transmembrane region" description="Helical" evidence="6">
    <location>
        <begin position="115"/>
        <end position="136"/>
    </location>
</feature>
<gene>
    <name evidence="7" type="ordered locus">DP2425</name>
</gene>
<accession>Q6AKH1</accession>
<dbReference type="PANTHER" id="PTHR30474:SF3">
    <property type="entry name" value="PEPTIDOGLYCAN GLYCOSYLTRANSFERASE RODA"/>
    <property type="match status" value="1"/>
</dbReference>
<dbReference type="eggNOG" id="COG0772">
    <property type="taxonomic scope" value="Bacteria"/>
</dbReference>
<protein>
    <submittedName>
        <fullName evidence="7">Related to cell division protein (FtsW)</fullName>
    </submittedName>
</protein>
<dbReference type="GO" id="GO:0005886">
    <property type="term" value="C:plasma membrane"/>
    <property type="evidence" value="ECO:0007669"/>
    <property type="project" value="TreeGrafter"/>
</dbReference>
<dbReference type="GO" id="GO:0015648">
    <property type="term" value="F:lipid-linked peptidoglycan transporter activity"/>
    <property type="evidence" value="ECO:0007669"/>
    <property type="project" value="TreeGrafter"/>
</dbReference>
<dbReference type="Proteomes" id="UP000000602">
    <property type="component" value="Chromosome"/>
</dbReference>
<feature type="transmembrane region" description="Helical" evidence="6">
    <location>
        <begin position="187"/>
        <end position="205"/>
    </location>
</feature>
<evidence type="ECO:0000256" key="3">
    <source>
        <dbReference type="ARBA" id="ARBA00022960"/>
    </source>
</evidence>
<evidence type="ECO:0000313" key="7">
    <source>
        <dbReference type="EMBL" id="CAG37154.1"/>
    </source>
</evidence>
<dbReference type="STRING" id="177439.DP2425"/>
<feature type="transmembrane region" description="Helical" evidence="6">
    <location>
        <begin position="290"/>
        <end position="307"/>
    </location>
</feature>
<dbReference type="EMBL" id="CR522870">
    <property type="protein sequence ID" value="CAG37154.1"/>
    <property type="molecule type" value="Genomic_DNA"/>
</dbReference>
<reference evidence="8" key="1">
    <citation type="journal article" date="2004" name="Environ. Microbiol.">
        <title>The genome of Desulfotalea psychrophila, a sulfate-reducing bacterium from permanently cold Arctic sediments.</title>
        <authorList>
            <person name="Rabus R."/>
            <person name="Ruepp A."/>
            <person name="Frickey T."/>
            <person name="Rattei T."/>
            <person name="Fartmann B."/>
            <person name="Stark M."/>
            <person name="Bauer M."/>
            <person name="Zibat A."/>
            <person name="Lombardot T."/>
            <person name="Becker I."/>
            <person name="Amann J."/>
            <person name="Gellner K."/>
            <person name="Teeling H."/>
            <person name="Leuschner W.D."/>
            <person name="Gloeckner F.-O."/>
            <person name="Lupas A.N."/>
            <person name="Amann R."/>
            <person name="Klenk H.-P."/>
        </authorList>
    </citation>
    <scope>NUCLEOTIDE SEQUENCE [LARGE SCALE GENOMIC DNA]</scope>
    <source>
        <strain evidence="8">DSM 12343 / LSv54</strain>
    </source>
</reference>
<keyword evidence="5 6" id="KW-0472">Membrane</keyword>
<keyword evidence="2 6" id="KW-0812">Transmembrane</keyword>
<evidence type="ECO:0000256" key="6">
    <source>
        <dbReference type="SAM" id="Phobius"/>
    </source>
</evidence>
<feature type="transmembrane region" description="Helical" evidence="6">
    <location>
        <begin position="75"/>
        <end position="95"/>
    </location>
</feature>
<evidence type="ECO:0000256" key="2">
    <source>
        <dbReference type="ARBA" id="ARBA00022692"/>
    </source>
</evidence>
<name>Q6AKH1_DESPS</name>
<proteinExistence type="predicted"/>
<evidence type="ECO:0000313" key="8">
    <source>
        <dbReference type="Proteomes" id="UP000000602"/>
    </source>
</evidence>
<keyword evidence="4 6" id="KW-1133">Transmembrane helix</keyword>
<dbReference type="AlphaFoldDB" id="Q6AKH1"/>
<dbReference type="KEGG" id="dps:DP2425"/>
<keyword evidence="7" id="KW-0131">Cell cycle</keyword>
<evidence type="ECO:0000256" key="5">
    <source>
        <dbReference type="ARBA" id="ARBA00023136"/>
    </source>
</evidence>
<dbReference type="InterPro" id="IPR001182">
    <property type="entry name" value="FtsW/RodA"/>
</dbReference>
<feature type="transmembrane region" description="Helical" evidence="6">
    <location>
        <begin position="148"/>
        <end position="167"/>
    </location>
</feature>
<feature type="transmembrane region" description="Helical" evidence="6">
    <location>
        <begin position="416"/>
        <end position="434"/>
    </location>
</feature>
<evidence type="ECO:0000256" key="4">
    <source>
        <dbReference type="ARBA" id="ARBA00022989"/>
    </source>
</evidence>
<feature type="transmembrane region" description="Helical" evidence="6">
    <location>
        <begin position="478"/>
        <end position="500"/>
    </location>
</feature>
<feature type="transmembrane region" description="Helical" evidence="6">
    <location>
        <begin position="336"/>
        <end position="354"/>
    </location>
</feature>
<keyword evidence="8" id="KW-1185">Reference proteome</keyword>
<dbReference type="Pfam" id="PF01098">
    <property type="entry name" value="FTSW_RODA_SPOVE"/>
    <property type="match status" value="1"/>
</dbReference>
<sequence length="521" mass="57739">MPVSRKNVLLLKVVLLCLAGLLLYRIGSALFIGHNFHFTCHVIVIVALLSWLCATLYLWTEGEKPEAAAIRRNEAISLMGFSIILLALFVLAGQGRLLHGGEHWNTFPFLPGISVFSQSLLAVGLYLVPIWLIHLFLNIKIPLRASPLLPMVTMLVGTGLVLLYRLGPDIAIKSHKAGFTFLFWNQYISFLFSLIAFMVALLYLTPQRIERLTRFRYIYAFGSIVLICLTAVVGTEMHGRRLSINLGVMNFQSVELVKIMALFFMVSYFRFEGGFMERGRHLLGLPRGRYLAPYFIMWILVLLPIFLQKDLGPTALLFTLFLLLFYLGSGSGISALSGIIIMVAAGALSYSFGYPSMVRTRLDMWFEPFLYSQNIAESLWAAASGGWFGVGPGAGMAYKIPVVWSDFNFAAIVEEWGFFGALSVLVCFASLAYVSVRSAQRCNEPYLQLLGTGLGCLWLLQTMVIVGGNLALLPLTGITLPFISFGGSSLIMNFISLALIMQISSISMSKEVLTTLCEGKE</sequence>
<organism evidence="7 8">
    <name type="scientific">Desulfotalea psychrophila (strain LSv54 / DSM 12343)</name>
    <dbReference type="NCBI Taxonomy" id="177439"/>
    <lineage>
        <taxon>Bacteria</taxon>
        <taxon>Pseudomonadati</taxon>
        <taxon>Thermodesulfobacteriota</taxon>
        <taxon>Desulfobulbia</taxon>
        <taxon>Desulfobulbales</taxon>
        <taxon>Desulfocapsaceae</taxon>
        <taxon>Desulfotalea</taxon>
    </lineage>
</organism>
<comment type="subcellular location">
    <subcellularLocation>
        <location evidence="1">Membrane</location>
        <topology evidence="1">Multi-pass membrane protein</topology>
    </subcellularLocation>
</comment>
<dbReference type="HOGENOM" id="CLU_029243_3_1_7"/>
<feature type="transmembrane region" description="Helical" evidence="6">
    <location>
        <begin position="38"/>
        <end position="59"/>
    </location>
</feature>
<feature type="transmembrane region" description="Helical" evidence="6">
    <location>
        <begin position="247"/>
        <end position="269"/>
    </location>
</feature>
<evidence type="ECO:0000256" key="1">
    <source>
        <dbReference type="ARBA" id="ARBA00004141"/>
    </source>
</evidence>
<dbReference type="GO" id="GO:0008360">
    <property type="term" value="P:regulation of cell shape"/>
    <property type="evidence" value="ECO:0007669"/>
    <property type="project" value="UniProtKB-KW"/>
</dbReference>
<keyword evidence="7" id="KW-0132">Cell division</keyword>
<dbReference type="GO" id="GO:0032153">
    <property type="term" value="C:cell division site"/>
    <property type="evidence" value="ECO:0007669"/>
    <property type="project" value="TreeGrafter"/>
</dbReference>
<dbReference type="GO" id="GO:0051301">
    <property type="term" value="P:cell division"/>
    <property type="evidence" value="ECO:0007669"/>
    <property type="project" value="UniProtKB-KW"/>
</dbReference>
<feature type="transmembrane region" description="Helical" evidence="6">
    <location>
        <begin position="446"/>
        <end position="472"/>
    </location>
</feature>